<feature type="compositionally biased region" description="Basic and acidic residues" evidence="1">
    <location>
        <begin position="246"/>
        <end position="261"/>
    </location>
</feature>
<name>A0A084JIA6_9CLOT</name>
<protein>
    <recommendedName>
        <fullName evidence="4">DUF1351 domain-containing protein</fullName>
    </recommendedName>
</protein>
<feature type="region of interest" description="Disordered" evidence="1">
    <location>
        <begin position="226"/>
        <end position="261"/>
    </location>
</feature>
<reference evidence="2 3" key="1">
    <citation type="submission" date="2014-07" db="EMBL/GenBank/DDBJ databases">
        <title>Draft genome of Clostridium sulfidigenes 113A isolated from sediments associated with methane hydrate from Krishna Godavari basin.</title>
        <authorList>
            <person name="Honkalas V.S."/>
            <person name="Dabir A.P."/>
            <person name="Arora P."/>
            <person name="Dhakephalkar P.K."/>
        </authorList>
    </citation>
    <scope>NUCLEOTIDE SEQUENCE [LARGE SCALE GENOMIC DNA]</scope>
    <source>
        <strain evidence="2 3">113A</strain>
    </source>
</reference>
<organism evidence="2 3">
    <name type="scientific">Clostridium sulfidigenes</name>
    <dbReference type="NCBI Taxonomy" id="318464"/>
    <lineage>
        <taxon>Bacteria</taxon>
        <taxon>Bacillati</taxon>
        <taxon>Bacillota</taxon>
        <taxon>Clostridia</taxon>
        <taxon>Eubacteriales</taxon>
        <taxon>Clostridiaceae</taxon>
        <taxon>Clostridium</taxon>
    </lineage>
</organism>
<proteinExistence type="predicted"/>
<dbReference type="STRING" id="318464.IO99_00465"/>
<sequence length="305" mass="35517">MKEIVLKKELPIINMNFEEVKASLIETTEKYKGIIVTEEGLKDCKATQKELAGVRNKIDDYRKAVKRDMEKPIKAFEGQCKELIGLVEEAEKPIKDGILVFDNKRRDEKKLKAIELINECVQALGLEEKYASRLTVLDKYLNLNGSVKSVREDIELRGNMLKNEQSMEKAKYEMLKGTIETTLESINKTIKTPLKYEDFQKYIDFGWDAARIIKEINDRAELIREAERPKEEPKPVENVEVPKQQEVPKKEDVIQPQTEPKKEEPLYFVDIKVIHTMENITKLSQFLKDNGYEYLVKSKGRYLEE</sequence>
<dbReference type="RefSeq" id="WP_035128954.1">
    <property type="nucleotide sequence ID" value="NZ_JPMD01000001.1"/>
</dbReference>
<dbReference type="InterPro" id="IPR009785">
    <property type="entry name" value="Prophage_Lj928_Orf309"/>
</dbReference>
<dbReference type="EMBL" id="JPMD01000001">
    <property type="protein sequence ID" value="KEZ88690.1"/>
    <property type="molecule type" value="Genomic_DNA"/>
</dbReference>
<gene>
    <name evidence="2" type="ORF">IO99_00465</name>
</gene>
<dbReference type="AlphaFoldDB" id="A0A084JIA6"/>
<evidence type="ECO:0000313" key="2">
    <source>
        <dbReference type="EMBL" id="KEZ88690.1"/>
    </source>
</evidence>
<keyword evidence="3" id="KW-1185">Reference proteome</keyword>
<dbReference type="Proteomes" id="UP000028542">
    <property type="component" value="Unassembled WGS sequence"/>
</dbReference>
<evidence type="ECO:0000313" key="3">
    <source>
        <dbReference type="Proteomes" id="UP000028542"/>
    </source>
</evidence>
<dbReference type="eggNOG" id="ENOG503029C">
    <property type="taxonomic scope" value="Bacteria"/>
</dbReference>
<evidence type="ECO:0008006" key="4">
    <source>
        <dbReference type="Google" id="ProtNLM"/>
    </source>
</evidence>
<comment type="caution">
    <text evidence="2">The sequence shown here is derived from an EMBL/GenBank/DDBJ whole genome shotgun (WGS) entry which is preliminary data.</text>
</comment>
<feature type="compositionally biased region" description="Basic and acidic residues" evidence="1">
    <location>
        <begin position="226"/>
        <end position="237"/>
    </location>
</feature>
<dbReference type="Pfam" id="PF07083">
    <property type="entry name" value="DUF1351"/>
    <property type="match status" value="1"/>
</dbReference>
<accession>A0A084JIA6</accession>
<evidence type="ECO:0000256" key="1">
    <source>
        <dbReference type="SAM" id="MobiDB-lite"/>
    </source>
</evidence>